<evidence type="ECO:0000256" key="1">
    <source>
        <dbReference type="ARBA" id="ARBA00004586"/>
    </source>
</evidence>
<dbReference type="PANTHER" id="PTHR13466:SF0">
    <property type="entry name" value="SMP-LTD DOMAIN-CONTAINING PROTEIN"/>
    <property type="match status" value="1"/>
</dbReference>
<feature type="compositionally biased region" description="Basic and acidic residues" evidence="9">
    <location>
        <begin position="195"/>
        <end position="222"/>
    </location>
</feature>
<dbReference type="InParanoid" id="A0A6L2PK85"/>
<dbReference type="EMBL" id="BLKM01000389">
    <property type="protein sequence ID" value="GFG32774.1"/>
    <property type="molecule type" value="Genomic_DNA"/>
</dbReference>
<dbReference type="GO" id="GO:0005789">
    <property type="term" value="C:endoplasmic reticulum membrane"/>
    <property type="evidence" value="ECO:0007669"/>
    <property type="project" value="UniProtKB-SubCell"/>
</dbReference>
<feature type="compositionally biased region" description="Basic and acidic residues" evidence="9">
    <location>
        <begin position="142"/>
        <end position="151"/>
    </location>
</feature>
<evidence type="ECO:0000256" key="9">
    <source>
        <dbReference type="SAM" id="MobiDB-lite"/>
    </source>
</evidence>
<evidence type="ECO:0000256" key="7">
    <source>
        <dbReference type="ARBA" id="ARBA00023121"/>
    </source>
</evidence>
<feature type="transmembrane region" description="Helical" evidence="10">
    <location>
        <begin position="370"/>
        <end position="390"/>
    </location>
</feature>
<keyword evidence="8 10" id="KW-0472">Membrane</keyword>
<feature type="compositionally biased region" description="Low complexity" evidence="9">
    <location>
        <begin position="70"/>
        <end position="89"/>
    </location>
</feature>
<dbReference type="CDD" id="cd21675">
    <property type="entry name" value="SMP_TEX2"/>
    <property type="match status" value="1"/>
</dbReference>
<dbReference type="InterPro" id="IPR019411">
    <property type="entry name" value="MMM1_dom"/>
</dbReference>
<feature type="region of interest" description="Disordered" evidence="9">
    <location>
        <begin position="674"/>
        <end position="694"/>
    </location>
</feature>
<protein>
    <recommendedName>
        <fullName evidence="11">SMP-LTD domain-containing protein</fullName>
    </recommendedName>
</protein>
<evidence type="ECO:0000259" key="11">
    <source>
        <dbReference type="PROSITE" id="PS51847"/>
    </source>
</evidence>
<reference evidence="13" key="1">
    <citation type="submission" date="2020-01" db="EMBL/GenBank/DDBJ databases">
        <title>Draft genome sequence of the Termite Coptotermes fromosanus.</title>
        <authorList>
            <person name="Itakura S."/>
            <person name="Yosikawa Y."/>
            <person name="Umezawa K."/>
        </authorList>
    </citation>
    <scope>NUCLEOTIDE SEQUENCE [LARGE SCALE GENOMIC DNA]</scope>
</reference>
<dbReference type="Proteomes" id="UP000502823">
    <property type="component" value="Unassembled WGS sequence"/>
</dbReference>
<evidence type="ECO:0000313" key="12">
    <source>
        <dbReference type="EMBL" id="GFG32774.1"/>
    </source>
</evidence>
<dbReference type="PROSITE" id="PS51847">
    <property type="entry name" value="SMP"/>
    <property type="match status" value="1"/>
</dbReference>
<evidence type="ECO:0000256" key="3">
    <source>
        <dbReference type="ARBA" id="ARBA00022692"/>
    </source>
</evidence>
<dbReference type="AlphaFoldDB" id="A0A6L2PK85"/>
<gene>
    <name evidence="12" type="ORF">Cfor_06300</name>
</gene>
<sequence>MSGRKSGSGKITLGMLKGKSVTTSVPAFSFRFHTGGEELEEVYPSSGETDEDVDKQEEESDGMEMAATNTSQTPVATSVSATTSTVHSQDPSPMKEYLKGFGKRSTSVDGGMIEGGLPASGGDTWRLFHEIKGKIAKTVEEKFGEKKHDWRSSALVFSGGSNIRSSWRVGGGGSKDDSSINSDSEDISECSNKGQDSKPARRNDREEDSPKKTVDKDRKDDDNVTSLPVDAPSKSGSQEIQCNPSAPTTPRKCEKGTRGATLSVQQNRKSDKGTADSDSVVLSEIHRCIDDEVESGIEANEEMNLSTVEGNEPVIPTTDYRQPFPITRPPLNPKVQPKKSFILRFRYWGGKLIPFVAILIYFIIPLPPYILGFLSGIAISVGVGVVYAWIVRLTKPTKSRDSDGSGIQIGNKFSVPDYSKMPILEIPAVKEYHQIMKYQGWMNEYHKKYSPETYHLSDTQSVYVRLEGTTLRISHTKLRIPKRAMWNERTHKLKFYHQRIYSIEHCCVKLLPEGLTRRRLWSKKYPICIILNHNAKVKFENILESPERQKGGELSPKSSGSVADEMLDELPDTLSSQHSKSETGPEEDDDTYNHVSEVRDVNDASDIPAEESDDETFCHIDTCEVMEECLYLFARTDREKEDWYRRFAAVIRQKHSPESNEDEYVPVMPEVSSPSVISPAASDDNLSEASSDTHCLPSSHLQAGHTFTLPTNDYLVIKSCEARDFEYLSFMSRFQQVLPYKMRSNKEKRPCAAVTDVHLHSAQPKTEPARRKHDKLEAAMETEIHKEVSADVMWINAMIGRVLFDILKNPFLVEKLQERLQKKISTIKLPYFIEDLIITELDLGHSVPLAHRASRPKLDERGLWVDVDVTYEGTICFTLETKLNLMKVKQMGGEMAAMAEKDEVSPASKSKSPMYDSDLDDSAESSDDDDDGKSTSGDDYLSSNNKASQHGNLFWAVPLDLKGLIMTPPPALTGKKLMYVVNKIAASKYFQQATENKYIKKAIEGVSNTRLMLTVEVKGLVGTLVLNIPPPPSDRLWYGFRDNPHLWLQARPKLGERRVNISQVTSWIEKQLCQEFQ</sequence>
<feature type="non-terminal residue" evidence="12">
    <location>
        <position position="1077"/>
    </location>
</feature>
<comment type="caution">
    <text evidence="12">The sequence shown here is derived from an EMBL/GenBank/DDBJ whole genome shotgun (WGS) entry which is preliminary data.</text>
</comment>
<keyword evidence="13" id="KW-1185">Reference proteome</keyword>
<evidence type="ECO:0000256" key="8">
    <source>
        <dbReference type="ARBA" id="ARBA00023136"/>
    </source>
</evidence>
<feature type="domain" description="SMP-LTD" evidence="11">
    <location>
        <begin position="788"/>
        <end position="1077"/>
    </location>
</feature>
<feature type="region of interest" description="Disordered" evidence="9">
    <location>
        <begin position="33"/>
        <end position="102"/>
    </location>
</feature>
<feature type="compositionally biased region" description="Acidic residues" evidence="9">
    <location>
        <begin position="917"/>
        <end position="931"/>
    </location>
</feature>
<dbReference type="OrthoDB" id="26740at2759"/>
<feature type="region of interest" description="Disordered" evidence="9">
    <location>
        <begin position="142"/>
        <end position="278"/>
    </location>
</feature>
<comment type="subcellular location">
    <subcellularLocation>
        <location evidence="1">Endoplasmic reticulum membrane</location>
    </subcellularLocation>
</comment>
<feature type="region of interest" description="Disordered" evidence="9">
    <location>
        <begin position="897"/>
        <end position="944"/>
    </location>
</feature>
<keyword evidence="5 10" id="KW-1133">Transmembrane helix</keyword>
<dbReference type="PANTHER" id="PTHR13466">
    <property type="entry name" value="TEX2 PROTEIN-RELATED"/>
    <property type="match status" value="1"/>
</dbReference>
<name>A0A6L2PK85_COPFO</name>
<feature type="compositionally biased region" description="Polar residues" evidence="9">
    <location>
        <begin position="234"/>
        <end position="248"/>
    </location>
</feature>
<evidence type="ECO:0000256" key="5">
    <source>
        <dbReference type="ARBA" id="ARBA00022989"/>
    </source>
</evidence>
<feature type="region of interest" description="Disordered" evidence="9">
    <location>
        <begin position="572"/>
        <end position="593"/>
    </location>
</feature>
<feature type="compositionally biased region" description="Acidic residues" evidence="9">
    <location>
        <begin position="48"/>
        <end position="62"/>
    </location>
</feature>
<evidence type="ECO:0000256" key="4">
    <source>
        <dbReference type="ARBA" id="ARBA00022824"/>
    </source>
</evidence>
<proteinExistence type="predicted"/>
<dbReference type="FunCoup" id="A0A6L2PK85">
    <property type="interactions" value="495"/>
</dbReference>
<evidence type="ECO:0000256" key="6">
    <source>
        <dbReference type="ARBA" id="ARBA00023055"/>
    </source>
</evidence>
<evidence type="ECO:0000313" key="13">
    <source>
        <dbReference type="Proteomes" id="UP000502823"/>
    </source>
</evidence>
<keyword evidence="4" id="KW-0256">Endoplasmic reticulum</keyword>
<keyword evidence="6" id="KW-0445">Lipid transport</keyword>
<accession>A0A6L2PK85</accession>
<dbReference type="InterPro" id="IPR031468">
    <property type="entry name" value="SMP_LBD"/>
</dbReference>
<feature type="transmembrane region" description="Helical" evidence="10">
    <location>
        <begin position="345"/>
        <end position="364"/>
    </location>
</feature>
<organism evidence="12 13">
    <name type="scientific">Coptotermes formosanus</name>
    <name type="common">Formosan subterranean termite</name>
    <dbReference type="NCBI Taxonomy" id="36987"/>
    <lineage>
        <taxon>Eukaryota</taxon>
        <taxon>Metazoa</taxon>
        <taxon>Ecdysozoa</taxon>
        <taxon>Arthropoda</taxon>
        <taxon>Hexapoda</taxon>
        <taxon>Insecta</taxon>
        <taxon>Pterygota</taxon>
        <taxon>Neoptera</taxon>
        <taxon>Polyneoptera</taxon>
        <taxon>Dictyoptera</taxon>
        <taxon>Blattodea</taxon>
        <taxon>Blattoidea</taxon>
        <taxon>Termitoidae</taxon>
        <taxon>Rhinotermitidae</taxon>
        <taxon>Coptotermes</taxon>
    </lineage>
</organism>
<keyword evidence="3 10" id="KW-0812">Transmembrane</keyword>
<dbReference type="GO" id="GO:0006869">
    <property type="term" value="P:lipid transport"/>
    <property type="evidence" value="ECO:0007669"/>
    <property type="project" value="UniProtKB-KW"/>
</dbReference>
<dbReference type="Pfam" id="PF10296">
    <property type="entry name" value="MMM1"/>
    <property type="match status" value="1"/>
</dbReference>
<keyword evidence="2" id="KW-0813">Transport</keyword>
<dbReference type="GO" id="GO:0008289">
    <property type="term" value="F:lipid binding"/>
    <property type="evidence" value="ECO:0007669"/>
    <property type="project" value="UniProtKB-KW"/>
</dbReference>
<keyword evidence="7" id="KW-0446">Lipid-binding</keyword>
<evidence type="ECO:0000256" key="10">
    <source>
        <dbReference type="SAM" id="Phobius"/>
    </source>
</evidence>
<evidence type="ECO:0000256" key="2">
    <source>
        <dbReference type="ARBA" id="ARBA00022448"/>
    </source>
</evidence>